<keyword evidence="12" id="KW-1185">Reference proteome</keyword>
<dbReference type="PANTHER" id="PTHR32438:SF5">
    <property type="entry name" value="4-ALPHA-GLUCANOTRANSFERASE DPE1, CHLOROPLASTIC_AMYLOPLASTIC"/>
    <property type="match status" value="1"/>
</dbReference>
<dbReference type="SUPFAM" id="SSF51445">
    <property type="entry name" value="(Trans)glycosidases"/>
    <property type="match status" value="1"/>
</dbReference>
<evidence type="ECO:0000256" key="1">
    <source>
        <dbReference type="ARBA" id="ARBA00000439"/>
    </source>
</evidence>
<comment type="similarity">
    <text evidence="2 10">Belongs to the disproportionating enzyme family.</text>
</comment>
<dbReference type="Proteomes" id="UP001205748">
    <property type="component" value="Unassembled WGS sequence"/>
</dbReference>
<keyword evidence="6 10" id="KW-0808">Transferase</keyword>
<reference evidence="11" key="1">
    <citation type="submission" date="2022-07" db="EMBL/GenBank/DDBJ databases">
        <title>Enhanced cultured diversity of the mouse gut microbiota enables custom-made synthetic communities.</title>
        <authorList>
            <person name="Afrizal A."/>
        </authorList>
    </citation>
    <scope>NUCLEOTIDE SEQUENCE</scope>
    <source>
        <strain evidence="11">DSM 28593</strain>
    </source>
</reference>
<dbReference type="AlphaFoldDB" id="A0AAE3L3W9"/>
<sequence>MFQRSSGILMPITALPSLYGIGTLGKEAYEFIDFLNRGGQSYWQILPLGPTAFGDSPYQSFSSFAGNPYLLDLDLLRKEDLLKKEEFQEIDFGRNRERVDYQKIFLNKIPLFKKAFQRGKAIYSREIKQFVEENSYWVKDYALYMTLKFQYELKPWKDWPKDIAKRNPRVVKYLEKELKEEIDYWIFLQYIFLKQWGDIKKYASEKDIKIIGDIPIYVAEDSVDTWINPEIFLLDDDNLPLKVAGCPPDAFSSTGQLWGNPLYRWDVLEKSNFHWWINRIKRHFFLYDVLRIDHFRGFESYWAIPYGEKTAQRGQWQKGPDLKLFHAIEQSLGQVKIIAEDLGDLSPEVIEMRESLGYPGMKVLQFAFDGNQQNPYLPHHYDKNSVVYTGTHDNDTIIGWLEKGTPKEIKMAKKYLNLNNQERYHWDFIRGAWSSVADLAIAPMQDFLGLDSGGRMNIPSTTQGNWQWRAKKEDLGPELAESIRKLTRLYGR</sequence>
<evidence type="ECO:0000313" key="11">
    <source>
        <dbReference type="EMBL" id="MCR1898968.1"/>
    </source>
</evidence>
<keyword evidence="5 10" id="KW-0328">Glycosyltransferase</keyword>
<protein>
    <recommendedName>
        <fullName evidence="4 10">4-alpha-glucanotransferase</fullName>
        <ecNumber evidence="3 10">2.4.1.25</ecNumber>
    </recommendedName>
    <alternativeName>
        <fullName evidence="8 10">Amylomaltase</fullName>
    </alternativeName>
    <alternativeName>
        <fullName evidence="9 10">Disproportionating enzyme</fullName>
    </alternativeName>
</protein>
<evidence type="ECO:0000256" key="3">
    <source>
        <dbReference type="ARBA" id="ARBA00012560"/>
    </source>
</evidence>
<dbReference type="Pfam" id="PF02446">
    <property type="entry name" value="Glyco_hydro_77"/>
    <property type="match status" value="1"/>
</dbReference>
<dbReference type="InterPro" id="IPR003385">
    <property type="entry name" value="Glyco_hydro_77"/>
</dbReference>
<accession>A0AAE3L3W9</accession>
<dbReference type="EMBL" id="JANKAS010000006">
    <property type="protein sequence ID" value="MCR1898968.1"/>
    <property type="molecule type" value="Genomic_DNA"/>
</dbReference>
<gene>
    <name evidence="11" type="primary">malQ</name>
    <name evidence="11" type="ORF">NSA47_08220</name>
</gene>
<dbReference type="InterPro" id="IPR017853">
    <property type="entry name" value="GH"/>
</dbReference>
<proteinExistence type="inferred from homology"/>
<evidence type="ECO:0000256" key="10">
    <source>
        <dbReference type="RuleBase" id="RU361207"/>
    </source>
</evidence>
<dbReference type="RefSeq" id="WP_257530830.1">
    <property type="nucleotide sequence ID" value="NZ_JANKAS010000006.1"/>
</dbReference>
<evidence type="ECO:0000256" key="8">
    <source>
        <dbReference type="ARBA" id="ARBA00031423"/>
    </source>
</evidence>
<evidence type="ECO:0000256" key="9">
    <source>
        <dbReference type="ARBA" id="ARBA00031501"/>
    </source>
</evidence>
<evidence type="ECO:0000256" key="5">
    <source>
        <dbReference type="ARBA" id="ARBA00022676"/>
    </source>
</evidence>
<dbReference type="EC" id="2.4.1.25" evidence="3 10"/>
<evidence type="ECO:0000256" key="6">
    <source>
        <dbReference type="ARBA" id="ARBA00022679"/>
    </source>
</evidence>
<comment type="caution">
    <text evidence="11">The sequence shown here is derived from an EMBL/GenBank/DDBJ whole genome shotgun (WGS) entry which is preliminary data.</text>
</comment>
<dbReference type="NCBIfam" id="TIGR00217">
    <property type="entry name" value="malQ"/>
    <property type="match status" value="1"/>
</dbReference>
<dbReference type="GO" id="GO:0005975">
    <property type="term" value="P:carbohydrate metabolic process"/>
    <property type="evidence" value="ECO:0007669"/>
    <property type="project" value="InterPro"/>
</dbReference>
<comment type="catalytic activity">
    <reaction evidence="1 10">
        <text>Transfers a segment of a (1-&gt;4)-alpha-D-glucan to a new position in an acceptor, which may be glucose or a (1-&gt;4)-alpha-D-glucan.</text>
        <dbReference type="EC" id="2.4.1.25"/>
    </reaction>
</comment>
<name>A0AAE3L3W9_9FIRM</name>
<dbReference type="NCBIfam" id="NF011080">
    <property type="entry name" value="PRK14508.1-3"/>
    <property type="match status" value="1"/>
</dbReference>
<evidence type="ECO:0000256" key="2">
    <source>
        <dbReference type="ARBA" id="ARBA00005684"/>
    </source>
</evidence>
<dbReference type="GO" id="GO:0004134">
    <property type="term" value="F:4-alpha-glucanotransferase activity"/>
    <property type="evidence" value="ECO:0007669"/>
    <property type="project" value="UniProtKB-EC"/>
</dbReference>
<dbReference type="Gene3D" id="3.20.20.80">
    <property type="entry name" value="Glycosidases"/>
    <property type="match status" value="1"/>
</dbReference>
<evidence type="ECO:0000256" key="7">
    <source>
        <dbReference type="ARBA" id="ARBA00023277"/>
    </source>
</evidence>
<organism evidence="11 12">
    <name type="scientific">Irregularibacter muris</name>
    <dbReference type="NCBI Taxonomy" id="1796619"/>
    <lineage>
        <taxon>Bacteria</taxon>
        <taxon>Bacillati</taxon>
        <taxon>Bacillota</taxon>
        <taxon>Clostridia</taxon>
        <taxon>Eubacteriales</taxon>
        <taxon>Eubacteriaceae</taxon>
        <taxon>Irregularibacter</taxon>
    </lineage>
</organism>
<evidence type="ECO:0000256" key="4">
    <source>
        <dbReference type="ARBA" id="ARBA00020295"/>
    </source>
</evidence>
<dbReference type="PANTHER" id="PTHR32438">
    <property type="entry name" value="4-ALPHA-GLUCANOTRANSFERASE DPE1, CHLOROPLASTIC/AMYLOPLASTIC"/>
    <property type="match status" value="1"/>
</dbReference>
<evidence type="ECO:0000313" key="12">
    <source>
        <dbReference type="Proteomes" id="UP001205748"/>
    </source>
</evidence>
<keyword evidence="7 10" id="KW-0119">Carbohydrate metabolism</keyword>